<evidence type="ECO:0000256" key="1">
    <source>
        <dbReference type="SAM" id="Phobius"/>
    </source>
</evidence>
<organism evidence="2">
    <name type="scientific">uncultured Rubrobacteraceae bacterium</name>
    <dbReference type="NCBI Taxonomy" id="349277"/>
    <lineage>
        <taxon>Bacteria</taxon>
        <taxon>Bacillati</taxon>
        <taxon>Actinomycetota</taxon>
        <taxon>Rubrobacteria</taxon>
        <taxon>Rubrobacterales</taxon>
        <taxon>Rubrobacteraceae</taxon>
        <taxon>environmental samples</taxon>
    </lineage>
</organism>
<evidence type="ECO:0000313" key="2">
    <source>
        <dbReference type="EMBL" id="CAA9425740.1"/>
    </source>
</evidence>
<accession>A0A6J4PTL3</accession>
<dbReference type="EMBL" id="CADCVB010000092">
    <property type="protein sequence ID" value="CAA9425740.1"/>
    <property type="molecule type" value="Genomic_DNA"/>
</dbReference>
<sequence length="190" mass="21689">MTKILFMHTYSHAVFTWALTRYLDPEESHAALWGAAGAALPDVPTLAKAAHLLWRRRDSITKEEFKEEFYEALDYYKEPSGKVDLTVHSLAPVGSLLALYKILGLKRKDPHHALLAFLLGWAGHNIMDFPTHAGDARPPLWPLSGWRFESPISYWDRKFYALPCLLVEHGTILVLALAFLYQSYQEPPQK</sequence>
<gene>
    <name evidence="2" type="ORF">AVDCRST_MAG78-1353</name>
</gene>
<feature type="transmembrane region" description="Helical" evidence="1">
    <location>
        <begin position="159"/>
        <end position="181"/>
    </location>
</feature>
<evidence type="ECO:0008006" key="3">
    <source>
        <dbReference type="Google" id="ProtNLM"/>
    </source>
</evidence>
<name>A0A6J4PTL3_9ACTN</name>
<dbReference type="Pfam" id="PF04307">
    <property type="entry name" value="YdjM"/>
    <property type="match status" value="1"/>
</dbReference>
<keyword evidence="1" id="KW-1133">Transmembrane helix</keyword>
<dbReference type="AlphaFoldDB" id="A0A6J4PTL3"/>
<keyword evidence="1" id="KW-0472">Membrane</keyword>
<protein>
    <recommendedName>
        <fullName evidence="3">Phospholipase C/D domain-containing protein</fullName>
    </recommendedName>
</protein>
<keyword evidence="1" id="KW-0812">Transmembrane</keyword>
<proteinExistence type="predicted"/>
<dbReference type="InterPro" id="IPR007404">
    <property type="entry name" value="YdjM-like"/>
</dbReference>
<reference evidence="2" key="1">
    <citation type="submission" date="2020-02" db="EMBL/GenBank/DDBJ databases">
        <authorList>
            <person name="Meier V. D."/>
        </authorList>
    </citation>
    <scope>NUCLEOTIDE SEQUENCE</scope>
    <source>
        <strain evidence="2">AVDCRST_MAG78</strain>
    </source>
</reference>